<sequence length="145" mass="15835">MAMRAKQRLTTLPFPILITELCLYVGVPRDPENDIEVIPSSSIDIRRIEAEFTREEVNINSLRVEAPLPIPASEPSAIPAPSSSSSQALGASSSSQPARITQAMIPKMGQLAYSPESYPIERSILWTIDKGHTSKDLPPSHSLMP</sequence>
<gene>
    <name evidence="2" type="ORF">H5410_061103</name>
</gene>
<keyword evidence="3" id="KW-1185">Reference proteome</keyword>
<dbReference type="EMBL" id="JACXVP010000012">
    <property type="protein sequence ID" value="KAG5571337.1"/>
    <property type="molecule type" value="Genomic_DNA"/>
</dbReference>
<accession>A0A9J5W785</accession>
<evidence type="ECO:0000256" key="1">
    <source>
        <dbReference type="SAM" id="MobiDB-lite"/>
    </source>
</evidence>
<name>A0A9J5W785_SOLCO</name>
<comment type="caution">
    <text evidence="2">The sequence shown here is derived from an EMBL/GenBank/DDBJ whole genome shotgun (WGS) entry which is preliminary data.</text>
</comment>
<evidence type="ECO:0000313" key="2">
    <source>
        <dbReference type="EMBL" id="KAG5571337.1"/>
    </source>
</evidence>
<protein>
    <submittedName>
        <fullName evidence="2">Uncharacterized protein</fullName>
    </submittedName>
</protein>
<proteinExistence type="predicted"/>
<dbReference type="Proteomes" id="UP000824120">
    <property type="component" value="Chromosome 12"/>
</dbReference>
<organism evidence="2 3">
    <name type="scientific">Solanum commersonii</name>
    <name type="common">Commerson's wild potato</name>
    <name type="synonym">Commerson's nightshade</name>
    <dbReference type="NCBI Taxonomy" id="4109"/>
    <lineage>
        <taxon>Eukaryota</taxon>
        <taxon>Viridiplantae</taxon>
        <taxon>Streptophyta</taxon>
        <taxon>Embryophyta</taxon>
        <taxon>Tracheophyta</taxon>
        <taxon>Spermatophyta</taxon>
        <taxon>Magnoliopsida</taxon>
        <taxon>eudicotyledons</taxon>
        <taxon>Gunneridae</taxon>
        <taxon>Pentapetalae</taxon>
        <taxon>asterids</taxon>
        <taxon>lamiids</taxon>
        <taxon>Solanales</taxon>
        <taxon>Solanaceae</taxon>
        <taxon>Solanoideae</taxon>
        <taxon>Solaneae</taxon>
        <taxon>Solanum</taxon>
    </lineage>
</organism>
<feature type="region of interest" description="Disordered" evidence="1">
    <location>
        <begin position="70"/>
        <end position="101"/>
    </location>
</feature>
<feature type="compositionally biased region" description="Low complexity" evidence="1">
    <location>
        <begin position="70"/>
        <end position="98"/>
    </location>
</feature>
<dbReference type="AlphaFoldDB" id="A0A9J5W785"/>
<reference evidence="2 3" key="1">
    <citation type="submission" date="2020-09" db="EMBL/GenBank/DDBJ databases">
        <title>De no assembly of potato wild relative species, Solanum commersonii.</title>
        <authorList>
            <person name="Cho K."/>
        </authorList>
    </citation>
    <scope>NUCLEOTIDE SEQUENCE [LARGE SCALE GENOMIC DNA]</scope>
    <source>
        <strain evidence="2">LZ3.2</strain>
        <tissue evidence="2">Leaf</tissue>
    </source>
</reference>
<evidence type="ECO:0000313" key="3">
    <source>
        <dbReference type="Proteomes" id="UP000824120"/>
    </source>
</evidence>